<evidence type="ECO:0000256" key="2">
    <source>
        <dbReference type="ARBA" id="ARBA00022475"/>
    </source>
</evidence>
<comment type="caution">
    <text evidence="7">The sequence shown here is derived from an EMBL/GenBank/DDBJ whole genome shotgun (WGS) entry which is preliminary data.</text>
</comment>
<evidence type="ECO:0000313" key="8">
    <source>
        <dbReference type="Proteomes" id="UP000319771"/>
    </source>
</evidence>
<reference evidence="7 8" key="1">
    <citation type="journal article" date="2019" name="Nat. Microbiol.">
        <title>Mediterranean grassland soil C-N compound turnover is dependent on rainfall and depth, and is mediated by genomically divergent microorganisms.</title>
        <authorList>
            <person name="Diamond S."/>
            <person name="Andeer P.F."/>
            <person name="Li Z."/>
            <person name="Crits-Christoph A."/>
            <person name="Burstein D."/>
            <person name="Anantharaman K."/>
            <person name="Lane K.R."/>
            <person name="Thomas B.C."/>
            <person name="Pan C."/>
            <person name="Northen T.R."/>
            <person name="Banfield J.F."/>
        </authorList>
    </citation>
    <scope>NUCLEOTIDE SEQUENCE [LARGE SCALE GENOMIC DNA]</scope>
    <source>
        <strain evidence="7">WS_11</strain>
    </source>
</reference>
<evidence type="ECO:0000313" key="7">
    <source>
        <dbReference type="EMBL" id="TMQ72929.1"/>
    </source>
</evidence>
<dbReference type="GO" id="GO:0005886">
    <property type="term" value="C:plasma membrane"/>
    <property type="evidence" value="ECO:0007669"/>
    <property type="project" value="UniProtKB-SubCell"/>
</dbReference>
<keyword evidence="3 6" id="KW-0812">Transmembrane</keyword>
<evidence type="ECO:0000256" key="1">
    <source>
        <dbReference type="ARBA" id="ARBA00004651"/>
    </source>
</evidence>
<keyword evidence="5 6" id="KW-0472">Membrane</keyword>
<gene>
    <name evidence="7" type="ORF">E6K81_06080</name>
</gene>
<evidence type="ECO:0000256" key="6">
    <source>
        <dbReference type="SAM" id="Phobius"/>
    </source>
</evidence>
<evidence type="ECO:0000256" key="5">
    <source>
        <dbReference type="ARBA" id="ARBA00023136"/>
    </source>
</evidence>
<keyword evidence="4 6" id="KW-1133">Transmembrane helix</keyword>
<protein>
    <submittedName>
        <fullName evidence="7">Hydrogenase</fullName>
    </submittedName>
</protein>
<feature type="transmembrane region" description="Helical" evidence="6">
    <location>
        <begin position="90"/>
        <end position="110"/>
    </location>
</feature>
<dbReference type="PANTHER" id="PTHR38601">
    <property type="entry name" value="HYDROGENASE-4 COMPONENT E"/>
    <property type="match status" value="1"/>
</dbReference>
<feature type="transmembrane region" description="Helical" evidence="6">
    <location>
        <begin position="50"/>
        <end position="69"/>
    </location>
</feature>
<dbReference type="EMBL" id="VBPB01000088">
    <property type="protein sequence ID" value="TMQ72929.1"/>
    <property type="molecule type" value="Genomic_DNA"/>
</dbReference>
<name>A0A538UB35_UNCEI</name>
<evidence type="ECO:0000256" key="3">
    <source>
        <dbReference type="ARBA" id="ARBA00022692"/>
    </source>
</evidence>
<dbReference type="InterPro" id="IPR038730">
    <property type="entry name" value="HyfE-like"/>
</dbReference>
<dbReference type="PANTHER" id="PTHR38601:SF1">
    <property type="entry name" value="HYDROGENASE-4 COMPONENT E"/>
    <property type="match status" value="1"/>
</dbReference>
<feature type="transmembrane region" description="Helical" evidence="6">
    <location>
        <begin position="146"/>
        <end position="166"/>
    </location>
</feature>
<dbReference type="Proteomes" id="UP000319771">
    <property type="component" value="Unassembled WGS sequence"/>
</dbReference>
<keyword evidence="2" id="KW-1003">Cell membrane</keyword>
<proteinExistence type="predicted"/>
<feature type="transmembrane region" description="Helical" evidence="6">
    <location>
        <begin position="172"/>
        <end position="196"/>
    </location>
</feature>
<comment type="subcellular location">
    <subcellularLocation>
        <location evidence="1">Cell membrane</location>
        <topology evidence="1">Multi-pass membrane protein</topology>
    </subcellularLocation>
</comment>
<organism evidence="7 8">
    <name type="scientific">Eiseniibacteriota bacterium</name>
    <dbReference type="NCBI Taxonomy" id="2212470"/>
    <lineage>
        <taxon>Bacteria</taxon>
        <taxon>Candidatus Eiseniibacteriota</taxon>
    </lineage>
</organism>
<sequence length="213" mass="22579">MDRFGDVVLLLVLMTNFAVLVTGRLSACIRIMTAQGVLLAMLPLASGARFGVHIAVLTAGTLAIKAGVLPRILRWAIREAPVRRELAPSIGPIGGVLLGLAAVGLAFGVATRLPHAAGLAVEGLVPVSLASLMMGFVVLTTRQKALSLVIGYLMLENGIYVFGLTLAGDIPLLVELGVLLDVFVGVFIMGLVVFQIQRELESQDSRRLTELRD</sequence>
<evidence type="ECO:0000256" key="4">
    <source>
        <dbReference type="ARBA" id="ARBA00022989"/>
    </source>
</evidence>
<dbReference type="AlphaFoldDB" id="A0A538UB35"/>
<accession>A0A538UB35</accession>
<feature type="transmembrane region" description="Helical" evidence="6">
    <location>
        <begin position="116"/>
        <end position="139"/>
    </location>
</feature>